<dbReference type="EMBL" id="KI968719">
    <property type="protein sequence ID" value="EUN28598.1"/>
    <property type="molecule type" value="Genomic_DNA"/>
</dbReference>
<feature type="domain" description="RSE1/DDB1/CPSF1 first beta-propeller" evidence="1">
    <location>
        <begin position="65"/>
        <end position="481"/>
    </location>
</feature>
<dbReference type="Pfam" id="PF10433">
    <property type="entry name" value="Beta-prop_RSE1_1st"/>
    <property type="match status" value="1"/>
</dbReference>
<protein>
    <recommendedName>
        <fullName evidence="1">RSE1/DDB1/CPSF1 first beta-propeller domain-containing protein</fullName>
    </recommendedName>
</protein>
<name>W7EDQ0_BIPV3</name>
<reference evidence="2 3" key="1">
    <citation type="journal article" date="2013" name="PLoS Genet.">
        <title>Comparative genome structure, secondary metabolite, and effector coding capacity across Cochliobolus pathogens.</title>
        <authorList>
            <person name="Condon B.J."/>
            <person name="Leng Y."/>
            <person name="Wu D."/>
            <person name="Bushley K.E."/>
            <person name="Ohm R.A."/>
            <person name="Otillar R."/>
            <person name="Martin J."/>
            <person name="Schackwitz W."/>
            <person name="Grimwood J."/>
            <person name="MohdZainudin N."/>
            <person name="Xue C."/>
            <person name="Wang R."/>
            <person name="Manning V.A."/>
            <person name="Dhillon B."/>
            <person name="Tu Z.J."/>
            <person name="Steffenson B.J."/>
            <person name="Salamov A."/>
            <person name="Sun H."/>
            <person name="Lowry S."/>
            <person name="LaButti K."/>
            <person name="Han J."/>
            <person name="Copeland A."/>
            <person name="Lindquist E."/>
            <person name="Barry K."/>
            <person name="Schmutz J."/>
            <person name="Baker S.E."/>
            <person name="Ciuffetti L.M."/>
            <person name="Grigoriev I.V."/>
            <person name="Zhong S."/>
            <person name="Turgeon B.G."/>
        </authorList>
    </citation>
    <scope>NUCLEOTIDE SEQUENCE [LARGE SCALE GENOMIC DNA]</scope>
    <source>
        <strain evidence="2 3">FI3</strain>
    </source>
</reference>
<sequence>MAQAHGLRLVDGEWVSMPIDAFHILANTQQNDTQMPNVAPKAAHRVPEYGILSQTVITTPLNKLILPASIRHGDLVDVVIVGEDYIHLKEIRDHGRIRHVATKTDFNGGRIITAKVFGHPREVPSTKIGGLPLPKTDLKQISRRPASERKIHLPPEVVVLTLSNRTLMFLWAQHTHTGLSTFTQKTVRLPAGSSRFDRFGSILAVDPQCRAIAVAAHEGRFILYKTKSMAAWEAEANKGREMPTAIEDERIISVQGQIMHMDFLSPGEDEYHVVLLLVIVLDGRTRLSCFDWDCRQDLSEAAARTERYYVQKGRSIAVEVHILVTTANSSEDTMPSLLIPLRRSPDFLLVFNEHISVYKNILSGDPACAVVPIDPSLLIPLLPGDSKSRPKWTAWDKTLRNPGYPKESFYLAREDGRIIYLVRGPAGTVEMDEVGEWSHRIDTAFTCLRIDGSETSQQYPDFLIAGGASNDGLLCKVGPWLTEYSHHEPRTNSFSYIDSMPNWTPLTDFAITKLSTPRASSERQRASIFVANGNSPSGEISELRHGVQATVDDSFSGVNGCAGVWVVDHGSHVVDIEGIMTRQHYATLTITLPPETLVIRIVRTQPECDRAFSGAWELGSWDKFQTPSDDDPLEDSLARDEETISACPWARNVSIQITRKEARTLLRPTLRQVDILRFETSLLLAASRPTHPFIAIVFREQGCIFLEIVPISDDGTFDRTANFRQQLPYDPTCVEILEIGGISYVFVSTFDCKMMLFKHHDRQTSLVMEGTWDQDLPGGSQKLCESVAVLSSNDQHILVCGMRDGTLLSSALEIRDQRISPISWTCTHVGTTPAKITNSETDASSAFVSCGSDFCRVQFPRNGSLDLEIDCIWFADRTQPDYDQSPVSALYQLPFLPELEKFGRNLGGFLFVVAGDRLLFSQLESDIRWAGDSTPTQPFCDSRMVPRKMITGAKPTSILYMQKLRRVVVSTMEAKESHAPPHGERVLHSSIKLLEVRDDRSTNDMEIKQEERDGVPERLVVAQFSLQHAERVYTMVEWQFVTQRDKKYSLIIVGTGVQVGTSRQTGRRLIFNTGRSGSKLELQKQSTYDQPVYSIALWDNKTTVGVTGRKLFMEQFCEDDGRWTQCAWIELPSPGIHVSVERPYVYVSTLQHSHMCFQLVDRDRPGDFVFIPQFSDSGVRNCSRHLVMDVPSVSDEKRDRFVLVTDKKSSSVAALYHPPEHTYSNASETLFEACLPRAVVRIDRGDIRPPWRRANHSGKIAGVLADDIFGACTDGTIFAFSILSQSSRHLLRLVQNLIEVKTSRSAVHQHDKVKPRSGDIFRILMNDTSGAQHGDIMIRDVDPRHLERASQRGPRHKHVDGDLLKRWLSESDSDVQSLVCNGVDTEISKLFEELARDVCGEESDGKGKGMKEDREVFEQVKRWMWNVLMPLL</sequence>
<keyword evidence="3" id="KW-1185">Reference proteome</keyword>
<dbReference type="InterPro" id="IPR050358">
    <property type="entry name" value="RSE1/DDB1/CFT1"/>
</dbReference>
<dbReference type="OrthoDB" id="20774at2759"/>
<evidence type="ECO:0000313" key="3">
    <source>
        <dbReference type="Proteomes" id="UP000054337"/>
    </source>
</evidence>
<dbReference type="Proteomes" id="UP000054337">
    <property type="component" value="Unassembled WGS sequence"/>
</dbReference>
<evidence type="ECO:0000313" key="2">
    <source>
        <dbReference type="EMBL" id="EUN28598.1"/>
    </source>
</evidence>
<gene>
    <name evidence="2" type="ORF">COCVIDRAFT_14642</name>
</gene>
<dbReference type="InterPro" id="IPR018846">
    <property type="entry name" value="Beta-prop_RSE1/DDB1/CPSF1_1st"/>
</dbReference>
<accession>W7EDQ0</accession>
<dbReference type="HOGENOM" id="CLU_003539_1_0_1"/>
<evidence type="ECO:0000259" key="1">
    <source>
        <dbReference type="Pfam" id="PF10433"/>
    </source>
</evidence>
<dbReference type="PANTHER" id="PTHR10644">
    <property type="entry name" value="DNA REPAIR/RNA PROCESSING CPSF FAMILY"/>
    <property type="match status" value="1"/>
</dbReference>
<dbReference type="GeneID" id="26251544"/>
<proteinExistence type="predicted"/>
<dbReference type="Gene3D" id="2.130.10.10">
    <property type="entry name" value="YVTN repeat-like/Quinoprotein amine dehydrogenase"/>
    <property type="match status" value="3"/>
</dbReference>
<dbReference type="InterPro" id="IPR015943">
    <property type="entry name" value="WD40/YVTN_repeat-like_dom_sf"/>
</dbReference>
<dbReference type="RefSeq" id="XP_014558151.1">
    <property type="nucleotide sequence ID" value="XM_014702665.1"/>
</dbReference>
<organism evidence="2 3">
    <name type="scientific">Bipolaris victoriae (strain FI3)</name>
    <name type="common">Victoria blight of oats agent</name>
    <name type="synonym">Cochliobolus victoriae</name>
    <dbReference type="NCBI Taxonomy" id="930091"/>
    <lineage>
        <taxon>Eukaryota</taxon>
        <taxon>Fungi</taxon>
        <taxon>Dikarya</taxon>
        <taxon>Ascomycota</taxon>
        <taxon>Pezizomycotina</taxon>
        <taxon>Dothideomycetes</taxon>
        <taxon>Pleosporomycetidae</taxon>
        <taxon>Pleosporales</taxon>
        <taxon>Pleosporineae</taxon>
        <taxon>Pleosporaceae</taxon>
        <taxon>Bipolaris</taxon>
    </lineage>
</organism>